<evidence type="ECO:0000256" key="1">
    <source>
        <dbReference type="ARBA" id="ARBA00023239"/>
    </source>
</evidence>
<evidence type="ECO:0000313" key="3">
    <source>
        <dbReference type="EMBL" id="MDY7227230.1"/>
    </source>
</evidence>
<dbReference type="Pfam" id="PF04909">
    <property type="entry name" value="Amidohydro_2"/>
    <property type="match status" value="1"/>
</dbReference>
<dbReference type="Gene3D" id="3.20.20.140">
    <property type="entry name" value="Metal-dependent hydrolases"/>
    <property type="match status" value="1"/>
</dbReference>
<dbReference type="Proteomes" id="UP001291309">
    <property type="component" value="Unassembled WGS sequence"/>
</dbReference>
<dbReference type="RefSeq" id="WP_321545959.1">
    <property type="nucleotide sequence ID" value="NZ_JAXIVS010000004.1"/>
</dbReference>
<dbReference type="InterPro" id="IPR032466">
    <property type="entry name" value="Metal_Hydrolase"/>
</dbReference>
<dbReference type="InterPro" id="IPR032465">
    <property type="entry name" value="ACMSD"/>
</dbReference>
<keyword evidence="1" id="KW-0456">Lyase</keyword>
<reference evidence="3 4" key="1">
    <citation type="submission" date="2023-12" db="EMBL/GenBank/DDBJ databases">
        <title>the genome sequence of Hyalangium sp. s54d21.</title>
        <authorList>
            <person name="Zhang X."/>
        </authorList>
    </citation>
    <scope>NUCLEOTIDE SEQUENCE [LARGE SCALE GENOMIC DNA]</scope>
    <source>
        <strain evidence="4">s54d21</strain>
    </source>
</reference>
<accession>A0ABU5H571</accession>
<dbReference type="InterPro" id="IPR006680">
    <property type="entry name" value="Amidohydro-rel"/>
</dbReference>
<dbReference type="SUPFAM" id="SSF51556">
    <property type="entry name" value="Metallo-dependent hydrolases"/>
    <property type="match status" value="1"/>
</dbReference>
<organism evidence="3 4">
    <name type="scientific">Hyalangium rubrum</name>
    <dbReference type="NCBI Taxonomy" id="3103134"/>
    <lineage>
        <taxon>Bacteria</taxon>
        <taxon>Pseudomonadati</taxon>
        <taxon>Myxococcota</taxon>
        <taxon>Myxococcia</taxon>
        <taxon>Myxococcales</taxon>
        <taxon>Cystobacterineae</taxon>
        <taxon>Archangiaceae</taxon>
        <taxon>Hyalangium</taxon>
    </lineage>
</organism>
<evidence type="ECO:0000313" key="4">
    <source>
        <dbReference type="Proteomes" id="UP001291309"/>
    </source>
</evidence>
<keyword evidence="4" id="KW-1185">Reference proteome</keyword>
<feature type="domain" description="Amidohydrolase-related" evidence="2">
    <location>
        <begin position="105"/>
        <end position="397"/>
    </location>
</feature>
<name>A0ABU5H571_9BACT</name>
<dbReference type="PANTHER" id="PTHR21240:SF28">
    <property type="entry name" value="ISO-OROTATE DECARBOXYLASE (EUROFUNG)"/>
    <property type="match status" value="1"/>
</dbReference>
<comment type="caution">
    <text evidence="3">The sequence shown here is derived from an EMBL/GenBank/DDBJ whole genome shotgun (WGS) entry which is preliminary data.</text>
</comment>
<evidence type="ECO:0000259" key="2">
    <source>
        <dbReference type="Pfam" id="PF04909"/>
    </source>
</evidence>
<dbReference type="CDD" id="cd01292">
    <property type="entry name" value="metallo-dependent_hydrolases"/>
    <property type="match status" value="1"/>
</dbReference>
<proteinExistence type="predicted"/>
<dbReference type="EMBL" id="JAXIVS010000004">
    <property type="protein sequence ID" value="MDY7227230.1"/>
    <property type="molecule type" value="Genomic_DNA"/>
</dbReference>
<sequence length="405" mass="45975">MARAGYAVFDSDMHCVEPPELWERYIEPGYQARAPRSSEFAFRNALVYMELEQRLMPWFDPRGPDGRRLPAVLPSPQVRAAVRQAVEQRPEARALEAFQQSRFADFSRRGWSAQTQLEAMEAEGVDMTVVFPTSGLLALAVDELEPGFAAAVARAYNNWLYDYVKHAPRKLLGAAMVSPFSVEDAVREAHRAVKELGFRALFLRPNPVCGRQWYDPIYDPLWEACTELGVPVVFHEGVGSHLPQAGSQFGSNIFLRHVACHSMEMMYATMAFCGGGVLARHPTLKVGFFEGNCGWVPWLLHRMDEHWEIQLGVSHKQLPEPPSHYFRRQCVVSVEADEDFVTHVVEHLGSADNIVFSTDWPHPDSRYPRAIERFLQIPLPESARRKILWENCARFYGVGDSSGER</sequence>
<protein>
    <submittedName>
        <fullName evidence="3">Amidohydrolase family protein</fullName>
    </submittedName>
</protein>
<gene>
    <name evidence="3" type="ORF">SYV04_12540</name>
</gene>
<dbReference type="PANTHER" id="PTHR21240">
    <property type="entry name" value="2-AMINO-3-CARBOXYLMUCONATE-6-SEMIALDEHYDE DECARBOXYLASE"/>
    <property type="match status" value="1"/>
</dbReference>